<dbReference type="AlphaFoldDB" id="A0A423FBW6"/>
<protein>
    <submittedName>
        <fullName evidence="1">Uncharacterized protein</fullName>
    </submittedName>
</protein>
<reference evidence="1 2" key="1">
    <citation type="submission" date="2016-10" db="EMBL/GenBank/DDBJ databases">
        <title>Comparative genome analysis of multiple Pseudomonas spp. focuses on biocontrol and plant growth promoting traits.</title>
        <authorList>
            <person name="Tao X.-Y."/>
            <person name="Taylor C.G."/>
        </authorList>
    </citation>
    <scope>NUCLEOTIDE SEQUENCE [LARGE SCALE GENOMIC DNA]</scope>
    <source>
        <strain evidence="1 2">36C8</strain>
    </source>
</reference>
<name>A0A423FBW6_9PSED</name>
<organism evidence="1 2">
    <name type="scientific">Pseudomonas canadensis</name>
    <dbReference type="NCBI Taxonomy" id="915099"/>
    <lineage>
        <taxon>Bacteria</taxon>
        <taxon>Pseudomonadati</taxon>
        <taxon>Pseudomonadota</taxon>
        <taxon>Gammaproteobacteria</taxon>
        <taxon>Pseudomonadales</taxon>
        <taxon>Pseudomonadaceae</taxon>
        <taxon>Pseudomonas</taxon>
    </lineage>
</organism>
<accession>A0A423FBW6</accession>
<evidence type="ECO:0000313" key="1">
    <source>
        <dbReference type="EMBL" id="ROM54155.1"/>
    </source>
</evidence>
<dbReference type="Proteomes" id="UP000283389">
    <property type="component" value="Unassembled WGS sequence"/>
</dbReference>
<gene>
    <name evidence="1" type="ORF">BK649_11080</name>
</gene>
<dbReference type="EMBL" id="MOAZ01000006">
    <property type="protein sequence ID" value="ROM54155.1"/>
    <property type="molecule type" value="Genomic_DNA"/>
</dbReference>
<comment type="caution">
    <text evidence="1">The sequence shown here is derived from an EMBL/GenBank/DDBJ whole genome shotgun (WGS) entry which is preliminary data.</text>
</comment>
<sequence>MDANDDFCYVQCSAKGPAHLFLTVKFMKSTQKKIKKKREQSQLSRVLASSKIRYRVQKNFFEKLDPGEIRSSVKLLAKHMHFASAIQIKGDIFKGKYVKKTPDTSLENNVAWCLGIIDLYKVELQEFLTRETLIQSNILAERYADALEYLEQIDSICGISFWSIGIRSTLLSLMGEKDKKQALLTKLMGESESNAFLKSITRLIINKFEENDGISSESSFTEQKIKRTYSGATLNFLMFKAVPLNNEFDYNYNDVLNREKHTSIVDVLVCLIDLATYAACGDHGAQYEDAAFRICTMLCKNFESDYISALGVNFGIECTWKLVGADCDILEDYTRGNYQKIIERDDLNTRLENFSDFQAVCAAACRIPHNVQGLLGSLIDAASSLMLKNQEFDESASYLSLLTNSLGKLPWFRQMQLMMLRESKFTTEKTDYLLARAQGLLADINSPRKARYLPENLRSGYVAAIAPIYGDTALFDLFVADHEYGANPVSWGRIDRARAIKYIAGDLYRKNRAKEAIFVLEQINAFPDPLISNEVSKLLILSHLKDGNVQTAIDLYVQMALDNPRLLKTLSSSAICSAGEALIEASKSIEVSIALSIHNRFVASNYTAELRYAFERFLLNNGMNSPLEIFELDGVDLTRFYYFAEHVCTPENMKLYLYFETARDVEICRVEICKRLVKAGHSLDLMVSEIKDRTRKIVLHDAAKHVESSKIYSDTSGFLTSAEFSHLYARYQKLCAEETIKTPDEVALDDFVFGVKSKKDIVDNAHIVHIQSLVLSEKNSLFFKLLKLMRDEFTFGAKGLGGFLSTRIKHGHFPNTLRKCAGDEGLLSKKATSTGGYKRNIAWLEKLGPLSAEQSSIADKALTDFSSKFNDIINNANDKWLNITVVDQDVAGLNLDQTENEALFNYSCTYLGAHLVKAEVPLAATYQDFVRVVSDWLWWRTEYNLDRVRKKLSKEFRDEAFHRVDKLERDIVDCVKEELKLAQFQESLVRLRQRLATSVDMVIGWFERSQGLAVPQFDSEIAMRIACMSADAKIDYDDQTGVQFQGKALTYIVDVLYVILENCVTKSNLPKDSLMIQGSLQIENNNAVLLVENNCAPVGDYMLANANLGPYRDRYGKESFMLPASRTQGGTGLAKIWKALLKDLDLRHSIEFGYTSPSSFRIKLIINDINKVVHQ</sequence>
<evidence type="ECO:0000313" key="2">
    <source>
        <dbReference type="Proteomes" id="UP000283389"/>
    </source>
</evidence>
<proteinExistence type="predicted"/>
<dbReference type="RefSeq" id="WP_123475407.1">
    <property type="nucleotide sequence ID" value="NZ_MOAZ01000006.1"/>
</dbReference>